<sequence length="300" mass="35796">MFGHKRLTECYFKAIRNQDTIEVDDDTRIIFFSDVHRGDNSMSDEFAHNQNVYYHALDYYFKNEYTYIEVGDGDELWEYSKFSHIRRAHSDVFCLLKKYFDEKRLYYLFGNHNMAFRHDYISKHDLTYFYDEYLDIKTPLFPGINVKESLLLKDRHTDKEVLVVHGHQGDFMNDQGWIISLFLMRIFWRYMHMVGLRNPSSPSKNRVKRHKIEKSFSKWIRINHIGILCGHTHRPKLPGQLDATYLNTGCCVHPRGITGIELVGRKFYLIHWSIIPDDQGRLAIRKKIMKGPLSFDEIRL</sequence>
<dbReference type="PANTHER" id="PTHR34990:SF2">
    <property type="entry name" value="BLL8164 PROTEIN"/>
    <property type="match status" value="1"/>
</dbReference>
<dbReference type="OrthoDB" id="9773199at2"/>
<gene>
    <name evidence="1" type="ORF">PATL70BA_1503</name>
</gene>
<dbReference type="GO" id="GO:0009245">
    <property type="term" value="P:lipid A biosynthetic process"/>
    <property type="evidence" value="ECO:0007669"/>
    <property type="project" value="TreeGrafter"/>
</dbReference>
<dbReference type="SUPFAM" id="SSF56300">
    <property type="entry name" value="Metallo-dependent phosphatases"/>
    <property type="match status" value="1"/>
</dbReference>
<dbReference type="AlphaFoldDB" id="A0A3P7PEQ2"/>
<dbReference type="GO" id="GO:0016020">
    <property type="term" value="C:membrane"/>
    <property type="evidence" value="ECO:0007669"/>
    <property type="project" value="GOC"/>
</dbReference>
<dbReference type="InterPro" id="IPR043461">
    <property type="entry name" value="LpxH-like"/>
</dbReference>
<dbReference type="Proteomes" id="UP000279029">
    <property type="component" value="Chromosome"/>
</dbReference>
<evidence type="ECO:0000313" key="1">
    <source>
        <dbReference type="EMBL" id="VDN47388.1"/>
    </source>
</evidence>
<proteinExistence type="predicted"/>
<dbReference type="RefSeq" id="WP_125136706.1">
    <property type="nucleotide sequence ID" value="NZ_LR130778.1"/>
</dbReference>
<reference evidence="1 2" key="1">
    <citation type="submission" date="2018-09" db="EMBL/GenBank/DDBJ databases">
        <authorList>
            <person name="Postec A."/>
        </authorList>
    </citation>
    <scope>NUCLEOTIDE SEQUENCE [LARGE SCALE GENOMIC DNA]</scope>
    <source>
        <strain evidence="1">70B-A</strain>
    </source>
</reference>
<dbReference type="PANTHER" id="PTHR34990">
    <property type="entry name" value="UDP-2,3-DIACYLGLUCOSAMINE HYDROLASE-RELATED"/>
    <property type="match status" value="1"/>
</dbReference>
<keyword evidence="2" id="KW-1185">Reference proteome</keyword>
<dbReference type="KEGG" id="cbar:PATL70BA_1503"/>
<dbReference type="InterPro" id="IPR029052">
    <property type="entry name" value="Metallo-depent_PP-like"/>
</dbReference>
<dbReference type="GO" id="GO:0008758">
    <property type="term" value="F:UDP-2,3-diacylglucosamine hydrolase activity"/>
    <property type="evidence" value="ECO:0007669"/>
    <property type="project" value="TreeGrafter"/>
</dbReference>
<dbReference type="Gene3D" id="3.60.21.10">
    <property type="match status" value="1"/>
</dbReference>
<protein>
    <submittedName>
        <fullName evidence="1">Serine/threonine protein phosphatase</fullName>
    </submittedName>
</protein>
<organism evidence="1 2">
    <name type="scientific">Petrocella atlantisensis</name>
    <dbReference type="NCBI Taxonomy" id="2173034"/>
    <lineage>
        <taxon>Bacteria</taxon>
        <taxon>Bacillati</taxon>
        <taxon>Bacillota</taxon>
        <taxon>Clostridia</taxon>
        <taxon>Lachnospirales</taxon>
        <taxon>Vallitaleaceae</taxon>
        <taxon>Petrocella</taxon>
    </lineage>
</organism>
<accession>A0A3P7PEQ2</accession>
<dbReference type="EMBL" id="LR130778">
    <property type="protein sequence ID" value="VDN47388.1"/>
    <property type="molecule type" value="Genomic_DNA"/>
</dbReference>
<name>A0A3P7PEQ2_9FIRM</name>
<evidence type="ECO:0000313" key="2">
    <source>
        <dbReference type="Proteomes" id="UP000279029"/>
    </source>
</evidence>